<evidence type="ECO:0000313" key="1">
    <source>
        <dbReference type="EMBL" id="MBE6092418.1"/>
    </source>
</evidence>
<dbReference type="AlphaFoldDB" id="A0A927WTF1"/>
<dbReference type="EMBL" id="SVBY01000023">
    <property type="protein sequence ID" value="MBE6092418.1"/>
    <property type="molecule type" value="Genomic_DNA"/>
</dbReference>
<evidence type="ECO:0000313" key="2">
    <source>
        <dbReference type="Proteomes" id="UP000761380"/>
    </source>
</evidence>
<dbReference type="Proteomes" id="UP000761380">
    <property type="component" value="Unassembled WGS sequence"/>
</dbReference>
<accession>A0A927WTF1</accession>
<comment type="caution">
    <text evidence="1">The sequence shown here is derived from an EMBL/GenBank/DDBJ whole genome shotgun (WGS) entry which is preliminary data.</text>
</comment>
<sequence>MVAMILLVVMIFMGRGLLAFLQQGTENSYSLRQKMRMRLVAESMAEKQGNLVRMDESRLQNLRDNSMLLLDQGKDEGLDYTVFARSWGGEIYIIATAFCRETTRDKLLEPHMMVKGVLVKEGEHYVWRGWAP</sequence>
<gene>
    <name evidence="1" type="ORF">E7201_04465</name>
</gene>
<reference evidence="1" key="1">
    <citation type="submission" date="2019-04" db="EMBL/GenBank/DDBJ databases">
        <title>Evolution of Biomass-Degrading Anaerobic Consortia Revealed by Metagenomics.</title>
        <authorList>
            <person name="Peng X."/>
        </authorList>
    </citation>
    <scope>NUCLEOTIDE SEQUENCE</scope>
    <source>
        <strain evidence="1">SIG240</strain>
    </source>
</reference>
<name>A0A927WTF1_SELRU</name>
<organism evidence="1 2">
    <name type="scientific">Selenomonas ruminantium</name>
    <dbReference type="NCBI Taxonomy" id="971"/>
    <lineage>
        <taxon>Bacteria</taxon>
        <taxon>Bacillati</taxon>
        <taxon>Bacillota</taxon>
        <taxon>Negativicutes</taxon>
        <taxon>Selenomonadales</taxon>
        <taxon>Selenomonadaceae</taxon>
        <taxon>Selenomonas</taxon>
    </lineage>
</organism>
<protein>
    <submittedName>
        <fullName evidence="1">Uncharacterized protein</fullName>
    </submittedName>
</protein>
<proteinExistence type="predicted"/>